<organism evidence="3 4">
    <name type="scientific">Cannabis sativa</name>
    <name type="common">Hemp</name>
    <name type="synonym">Marijuana</name>
    <dbReference type="NCBI Taxonomy" id="3483"/>
    <lineage>
        <taxon>Eukaryota</taxon>
        <taxon>Viridiplantae</taxon>
        <taxon>Streptophyta</taxon>
        <taxon>Embryophyta</taxon>
        <taxon>Tracheophyta</taxon>
        <taxon>Spermatophyta</taxon>
        <taxon>Magnoliopsida</taxon>
        <taxon>eudicotyledons</taxon>
        <taxon>Gunneridae</taxon>
        <taxon>Pentapetalae</taxon>
        <taxon>rosids</taxon>
        <taxon>fabids</taxon>
        <taxon>Rosales</taxon>
        <taxon>Cannabaceae</taxon>
        <taxon>Cannabis</taxon>
    </lineage>
</organism>
<dbReference type="InterPro" id="IPR005162">
    <property type="entry name" value="Retrotrans_gag_dom"/>
</dbReference>
<comment type="caution">
    <text evidence="3">The sequence shown here is derived from an EMBL/GenBank/DDBJ whole genome shotgun (WGS) entry which is preliminary data.</text>
</comment>
<gene>
    <name evidence="3" type="ORF">F8388_005829</name>
</gene>
<feature type="region of interest" description="Disordered" evidence="1">
    <location>
        <begin position="216"/>
        <end position="252"/>
    </location>
</feature>
<protein>
    <recommendedName>
        <fullName evidence="2">Retrotransposon gag domain-containing protein</fullName>
    </recommendedName>
</protein>
<evidence type="ECO:0000256" key="1">
    <source>
        <dbReference type="SAM" id="MobiDB-lite"/>
    </source>
</evidence>
<feature type="domain" description="Retrotransposon gag" evidence="2">
    <location>
        <begin position="74"/>
        <end position="161"/>
    </location>
</feature>
<name>A0A7J6HGK4_CANSA</name>
<evidence type="ECO:0000259" key="2">
    <source>
        <dbReference type="Pfam" id="PF03732"/>
    </source>
</evidence>
<dbReference type="EMBL" id="JAATIP010000011">
    <property type="protein sequence ID" value="KAF4394195.1"/>
    <property type="molecule type" value="Genomic_DNA"/>
</dbReference>
<dbReference type="Pfam" id="PF03732">
    <property type="entry name" value="Retrotrans_gag"/>
    <property type="match status" value="1"/>
</dbReference>
<feature type="region of interest" description="Disordered" evidence="1">
    <location>
        <begin position="1"/>
        <end position="44"/>
    </location>
</feature>
<proteinExistence type="predicted"/>
<feature type="compositionally biased region" description="Polar residues" evidence="1">
    <location>
        <begin position="9"/>
        <end position="21"/>
    </location>
</feature>
<reference evidence="3 4" key="1">
    <citation type="journal article" date="2020" name="bioRxiv">
        <title>Sequence and annotation of 42 cannabis genomes reveals extensive copy number variation in cannabinoid synthesis and pathogen resistance genes.</title>
        <authorList>
            <person name="Mckernan K.J."/>
            <person name="Helbert Y."/>
            <person name="Kane L.T."/>
            <person name="Ebling H."/>
            <person name="Zhang L."/>
            <person name="Liu B."/>
            <person name="Eaton Z."/>
            <person name="Mclaughlin S."/>
            <person name="Kingan S."/>
            <person name="Baybayan P."/>
            <person name="Concepcion G."/>
            <person name="Jordan M."/>
            <person name="Riva A."/>
            <person name="Barbazuk W."/>
            <person name="Harkins T."/>
        </authorList>
    </citation>
    <scope>NUCLEOTIDE SEQUENCE [LARGE SCALE GENOMIC DNA]</scope>
    <source>
        <strain evidence="4">cv. Jamaican Lion 4</strain>
        <tissue evidence="3">Leaf</tissue>
    </source>
</reference>
<dbReference type="Proteomes" id="UP000525078">
    <property type="component" value="Unassembled WGS sequence"/>
</dbReference>
<evidence type="ECO:0000313" key="3">
    <source>
        <dbReference type="EMBL" id="KAF4394195.1"/>
    </source>
</evidence>
<sequence>MADELCTLRESQGPTQSSGRRSVNERPASPAVADKQNGEGVRSSEQGKLNYRCIPVTTSMNGRIELNAEQLEAVVMCLEGAALNWFRWENSRHTIGSWEEMKVMIIRQFRSAHEGSIYDRFFSLRQTESVQEYRRKFESLATAMGTMGDQGLQAAFVNGLKMEIQGPLRLLHPNGLIRAMELSESIEANQALVRNYRTGPNRSFTNTTRPSSLIIPESRVPHVTPSPTYSTTSVNSKSTSASSSSSPTSFKRFTEAELREKKKGVYVSSAMVAGFGDMNARRPN</sequence>
<evidence type="ECO:0000313" key="4">
    <source>
        <dbReference type="Proteomes" id="UP000525078"/>
    </source>
</evidence>
<feature type="compositionally biased region" description="Low complexity" evidence="1">
    <location>
        <begin position="221"/>
        <end position="249"/>
    </location>
</feature>
<dbReference type="AlphaFoldDB" id="A0A7J6HGK4"/>
<accession>A0A7J6HGK4</accession>